<evidence type="ECO:0008006" key="3">
    <source>
        <dbReference type="Google" id="ProtNLM"/>
    </source>
</evidence>
<organism evidence="2">
    <name type="scientific">marine sediment metagenome</name>
    <dbReference type="NCBI Taxonomy" id="412755"/>
    <lineage>
        <taxon>unclassified sequences</taxon>
        <taxon>metagenomes</taxon>
        <taxon>ecological metagenomes</taxon>
    </lineage>
</organism>
<evidence type="ECO:0000256" key="1">
    <source>
        <dbReference type="SAM" id="MobiDB-lite"/>
    </source>
</evidence>
<protein>
    <recommendedName>
        <fullName evidence="3">DUF4440 domain-containing protein</fullName>
    </recommendedName>
</protein>
<dbReference type="AlphaFoldDB" id="X0S6L3"/>
<reference evidence="2" key="1">
    <citation type="journal article" date="2014" name="Front. Microbiol.">
        <title>High frequency of phylogenetically diverse reductive dehalogenase-homologous genes in deep subseafloor sedimentary metagenomes.</title>
        <authorList>
            <person name="Kawai M."/>
            <person name="Futagami T."/>
            <person name="Toyoda A."/>
            <person name="Takaki Y."/>
            <person name="Nishi S."/>
            <person name="Hori S."/>
            <person name="Arai W."/>
            <person name="Tsubouchi T."/>
            <person name="Morono Y."/>
            <person name="Uchiyama I."/>
            <person name="Ito T."/>
            <person name="Fujiyama A."/>
            <person name="Inagaki F."/>
            <person name="Takami H."/>
        </authorList>
    </citation>
    <scope>NUCLEOTIDE SEQUENCE</scope>
    <source>
        <strain evidence="2">Expedition CK06-06</strain>
    </source>
</reference>
<proteinExistence type="predicted"/>
<sequence>RFAGHGLPVTKSSAMAMGPGPRFHIDSIKRISSDEAEVSGGYWAGPTHGSQNVYTVVRKNGKWVVERDMVVHIS</sequence>
<dbReference type="EMBL" id="BARS01007941">
    <property type="protein sequence ID" value="GAF71557.1"/>
    <property type="molecule type" value="Genomic_DNA"/>
</dbReference>
<evidence type="ECO:0000313" key="2">
    <source>
        <dbReference type="EMBL" id="GAF71557.1"/>
    </source>
</evidence>
<gene>
    <name evidence="2" type="ORF">S01H1_15216</name>
</gene>
<feature type="non-terminal residue" evidence="2">
    <location>
        <position position="1"/>
    </location>
</feature>
<comment type="caution">
    <text evidence="2">The sequence shown here is derived from an EMBL/GenBank/DDBJ whole genome shotgun (WGS) entry which is preliminary data.</text>
</comment>
<feature type="region of interest" description="Disordered" evidence="1">
    <location>
        <begin position="1"/>
        <end position="20"/>
    </location>
</feature>
<name>X0S6L3_9ZZZZ</name>
<accession>X0S6L3</accession>